<dbReference type="GO" id="GO:0005886">
    <property type="term" value="C:plasma membrane"/>
    <property type="evidence" value="ECO:0007669"/>
    <property type="project" value="UniProtKB-SubCell"/>
</dbReference>
<evidence type="ECO:0000259" key="9">
    <source>
        <dbReference type="Pfam" id="PF09335"/>
    </source>
</evidence>
<feature type="transmembrane region" description="Helical" evidence="7">
    <location>
        <begin position="158"/>
        <end position="185"/>
    </location>
</feature>
<keyword evidence="3 7" id="KW-1003">Cell membrane</keyword>
<organism evidence="10 11">
    <name type="scientific">Quadrisphaera granulorum</name>
    <dbReference type="NCBI Taxonomy" id="317664"/>
    <lineage>
        <taxon>Bacteria</taxon>
        <taxon>Bacillati</taxon>
        <taxon>Actinomycetota</taxon>
        <taxon>Actinomycetes</taxon>
        <taxon>Kineosporiales</taxon>
        <taxon>Kineosporiaceae</taxon>
        <taxon>Quadrisphaera</taxon>
    </lineage>
</organism>
<feature type="region of interest" description="Disordered" evidence="8">
    <location>
        <begin position="219"/>
        <end position="238"/>
    </location>
</feature>
<comment type="caution">
    <text evidence="7">Lacks conserved residue(s) required for the propagation of feature annotation.</text>
</comment>
<dbReference type="PANTHER" id="PTHR30353">
    <property type="entry name" value="INNER MEMBRANE PROTEIN DEDA-RELATED"/>
    <property type="match status" value="1"/>
</dbReference>
<comment type="similarity">
    <text evidence="2 7">Belongs to the DedA family.</text>
</comment>
<protein>
    <submittedName>
        <fullName evidence="10">Membrane-associated protein</fullName>
    </submittedName>
</protein>
<dbReference type="Pfam" id="PF09335">
    <property type="entry name" value="VTT_dom"/>
    <property type="match status" value="1"/>
</dbReference>
<reference evidence="10 11" key="1">
    <citation type="submission" date="2018-03" db="EMBL/GenBank/DDBJ databases">
        <title>Genomic Encyclopedia of Archaeal and Bacterial Type Strains, Phase II (KMG-II): from individual species to whole genera.</title>
        <authorList>
            <person name="Goeker M."/>
        </authorList>
    </citation>
    <scope>NUCLEOTIDE SEQUENCE [LARGE SCALE GENOMIC DNA]</scope>
    <source>
        <strain evidence="10 11">DSM 44889</strain>
    </source>
</reference>
<keyword evidence="11" id="KW-1185">Reference proteome</keyword>
<evidence type="ECO:0000256" key="6">
    <source>
        <dbReference type="ARBA" id="ARBA00023136"/>
    </source>
</evidence>
<comment type="subcellular location">
    <subcellularLocation>
        <location evidence="1 7">Cell membrane</location>
        <topology evidence="1 7">Multi-pass membrane protein</topology>
    </subcellularLocation>
</comment>
<dbReference type="AlphaFoldDB" id="A0A316AEF0"/>
<dbReference type="OrthoDB" id="9813426at2"/>
<proteinExistence type="inferred from homology"/>
<evidence type="ECO:0000256" key="3">
    <source>
        <dbReference type="ARBA" id="ARBA00022475"/>
    </source>
</evidence>
<evidence type="ECO:0000313" key="10">
    <source>
        <dbReference type="EMBL" id="PWJ56156.1"/>
    </source>
</evidence>
<keyword evidence="6 7" id="KW-0472">Membrane</keyword>
<evidence type="ECO:0000256" key="1">
    <source>
        <dbReference type="ARBA" id="ARBA00004651"/>
    </source>
</evidence>
<evidence type="ECO:0000313" key="11">
    <source>
        <dbReference type="Proteomes" id="UP000245469"/>
    </source>
</evidence>
<evidence type="ECO:0000256" key="7">
    <source>
        <dbReference type="RuleBase" id="RU367016"/>
    </source>
</evidence>
<dbReference type="InterPro" id="IPR032818">
    <property type="entry name" value="DedA-like"/>
</dbReference>
<gene>
    <name evidence="10" type="ORF">BXY45_101131</name>
</gene>
<feature type="domain" description="VTT" evidence="9">
    <location>
        <begin position="50"/>
        <end position="177"/>
    </location>
</feature>
<keyword evidence="4 7" id="KW-0812">Transmembrane</keyword>
<evidence type="ECO:0000256" key="2">
    <source>
        <dbReference type="ARBA" id="ARBA00010792"/>
    </source>
</evidence>
<dbReference type="EMBL" id="QGDQ01000001">
    <property type="protein sequence ID" value="PWJ56156.1"/>
    <property type="molecule type" value="Genomic_DNA"/>
</dbReference>
<accession>A0A316AEF0</accession>
<dbReference type="PANTHER" id="PTHR30353:SF0">
    <property type="entry name" value="TRANSMEMBRANE PROTEIN"/>
    <property type="match status" value="1"/>
</dbReference>
<sequence length="238" mass="25285">MGAPSLSGVTPILALGPAWLDPDSLIRTLGFVGLLVIVFVESGLLVGFFLPGDSLLFTGGLLIATGQLPVPLWLALLLVPLAAVLGDQCGYLIGRRLGPAVFKKQDARFFKPKYVEDAYAFFDKYGGRAVLLARFVPVVRTFVPVVAGVGRMDYKHFLAWNVAGGVLWGAGVTTLGYLLGGIAFVRDNIEVILILIVLVSVLPVAFEVLRARRRGRVGSDRSGAEAAGGSRGRGAHRA</sequence>
<evidence type="ECO:0000256" key="5">
    <source>
        <dbReference type="ARBA" id="ARBA00022989"/>
    </source>
</evidence>
<evidence type="ECO:0000256" key="4">
    <source>
        <dbReference type="ARBA" id="ARBA00022692"/>
    </source>
</evidence>
<dbReference type="Proteomes" id="UP000245469">
    <property type="component" value="Unassembled WGS sequence"/>
</dbReference>
<evidence type="ECO:0000256" key="8">
    <source>
        <dbReference type="SAM" id="MobiDB-lite"/>
    </source>
</evidence>
<feature type="transmembrane region" description="Helical" evidence="7">
    <location>
        <begin position="191"/>
        <end position="209"/>
    </location>
</feature>
<feature type="transmembrane region" description="Helical" evidence="7">
    <location>
        <begin position="29"/>
        <end position="50"/>
    </location>
</feature>
<keyword evidence="5 7" id="KW-1133">Transmembrane helix</keyword>
<name>A0A316AEF0_9ACTN</name>
<dbReference type="InterPro" id="IPR032816">
    <property type="entry name" value="VTT_dom"/>
</dbReference>
<comment type="caution">
    <text evidence="10">The sequence shown here is derived from an EMBL/GenBank/DDBJ whole genome shotgun (WGS) entry which is preliminary data.</text>
</comment>